<dbReference type="InterPro" id="IPR023186">
    <property type="entry name" value="IUNH"/>
</dbReference>
<feature type="domain" description="Inosine/uridine-preferring nucleoside hydrolase" evidence="3">
    <location>
        <begin position="4"/>
        <end position="302"/>
    </location>
</feature>
<keyword evidence="5" id="KW-1185">Reference proteome</keyword>
<dbReference type="RefSeq" id="WP_011720310.1">
    <property type="nucleotide sequence ID" value="NC_008578.1"/>
</dbReference>
<name>A0LUY7_ACIC1</name>
<dbReference type="PANTHER" id="PTHR12304">
    <property type="entry name" value="INOSINE-URIDINE PREFERRING NUCLEOSIDE HYDROLASE"/>
    <property type="match status" value="1"/>
</dbReference>
<proteinExistence type="predicted"/>
<evidence type="ECO:0000256" key="1">
    <source>
        <dbReference type="ARBA" id="ARBA00022801"/>
    </source>
</evidence>
<dbReference type="GO" id="GO:0005829">
    <property type="term" value="C:cytosol"/>
    <property type="evidence" value="ECO:0007669"/>
    <property type="project" value="TreeGrafter"/>
</dbReference>
<keyword evidence="1 4" id="KW-0378">Hydrolase</keyword>
<dbReference type="eggNOG" id="COG1957">
    <property type="taxonomic scope" value="Bacteria"/>
</dbReference>
<dbReference type="GO" id="GO:0006152">
    <property type="term" value="P:purine nucleoside catabolic process"/>
    <property type="evidence" value="ECO:0007669"/>
    <property type="project" value="TreeGrafter"/>
</dbReference>
<dbReference type="EMBL" id="CP000481">
    <property type="protein sequence ID" value="ABK53247.1"/>
    <property type="molecule type" value="Genomic_DNA"/>
</dbReference>
<dbReference type="AlphaFoldDB" id="A0LUY7"/>
<gene>
    <name evidence="4" type="ordered locus">Acel_1475</name>
</gene>
<organism evidence="4 5">
    <name type="scientific">Acidothermus cellulolyticus (strain ATCC 43068 / DSM 8971 / 11B)</name>
    <dbReference type="NCBI Taxonomy" id="351607"/>
    <lineage>
        <taxon>Bacteria</taxon>
        <taxon>Bacillati</taxon>
        <taxon>Actinomycetota</taxon>
        <taxon>Actinomycetes</taxon>
        <taxon>Acidothermales</taxon>
        <taxon>Acidothermaceae</taxon>
        <taxon>Acidothermus</taxon>
    </lineage>
</organism>
<accession>A0LUY7</accession>
<dbReference type="PANTHER" id="PTHR12304:SF4">
    <property type="entry name" value="URIDINE NUCLEOSIDASE"/>
    <property type="match status" value="1"/>
</dbReference>
<reference evidence="4 5" key="1">
    <citation type="journal article" date="2009" name="Genome Res.">
        <title>Complete genome of the cellulolytic thermophile Acidothermus cellulolyticus 11B provides insights into its ecophysiological and evolutionary adaptations.</title>
        <authorList>
            <person name="Barabote R.D."/>
            <person name="Xie G."/>
            <person name="Leu D.H."/>
            <person name="Normand P."/>
            <person name="Necsulea A."/>
            <person name="Daubin V."/>
            <person name="Medigue C."/>
            <person name="Adney W.S."/>
            <person name="Xu X.C."/>
            <person name="Lapidus A."/>
            <person name="Parales R.E."/>
            <person name="Detter C."/>
            <person name="Pujic P."/>
            <person name="Bruce D."/>
            <person name="Lavire C."/>
            <person name="Challacombe J.F."/>
            <person name="Brettin T.S."/>
            <person name="Berry A.M."/>
        </authorList>
    </citation>
    <scope>NUCLEOTIDE SEQUENCE [LARGE SCALE GENOMIC DNA]</scope>
    <source>
        <strain evidence="5">ATCC 43068 / DSM 8971 / 11B</strain>
    </source>
</reference>
<evidence type="ECO:0000313" key="4">
    <source>
        <dbReference type="EMBL" id="ABK53247.1"/>
    </source>
</evidence>
<dbReference type="Proteomes" id="UP000008221">
    <property type="component" value="Chromosome"/>
</dbReference>
<evidence type="ECO:0000256" key="2">
    <source>
        <dbReference type="ARBA" id="ARBA00023295"/>
    </source>
</evidence>
<dbReference type="HOGENOM" id="CLU_036838_11_0_11"/>
<sequence>MKRILLDCDTGIDDALAIIYGIRHGAQFAGIGSVHGNVPAPLAAANTLRVLDVLGAAEIPVRVGAARPIAQPLCTAEHVHGADGLGNTNLPPPKRSPYPGSAAEQIVSLAHRFPGELTLVAIGPLTNVALALLLDPELPALIPDVIVMGGVVQPPGNVTPLAEANIWHDPEAAALVIEAAWSVTFVTLDVTMRTLLREDQLAAIANAATPHGRFAWSVLQFYLDAYERRLATRTCPLHDPLALALALDPSLATYRSLPTRIELRGETSRGMAVCDLRGPQADRDSSWHDVRYVAELDIETFHHRFLDALLS</sequence>
<protein>
    <submittedName>
        <fullName evidence="4">Inosine/uridine-preferring nucleoside hydrolase</fullName>
    </submittedName>
</protein>
<dbReference type="InterPro" id="IPR001910">
    <property type="entry name" value="Inosine/uridine_hydrolase_dom"/>
</dbReference>
<dbReference type="Gene3D" id="3.90.245.10">
    <property type="entry name" value="Ribonucleoside hydrolase-like"/>
    <property type="match status" value="1"/>
</dbReference>
<dbReference type="FunCoup" id="A0LUY7">
    <property type="interactions" value="107"/>
</dbReference>
<dbReference type="SUPFAM" id="SSF53590">
    <property type="entry name" value="Nucleoside hydrolase"/>
    <property type="match status" value="1"/>
</dbReference>
<evidence type="ECO:0000313" key="5">
    <source>
        <dbReference type="Proteomes" id="UP000008221"/>
    </source>
</evidence>
<dbReference type="KEGG" id="ace:Acel_1475"/>
<dbReference type="OrthoDB" id="9797882at2"/>
<dbReference type="CDD" id="cd02650">
    <property type="entry name" value="nuc_hydro_CaPnhB"/>
    <property type="match status" value="1"/>
</dbReference>
<dbReference type="STRING" id="351607.Acel_1475"/>
<dbReference type="InParanoid" id="A0LUY7"/>
<dbReference type="Pfam" id="PF01156">
    <property type="entry name" value="IU_nuc_hydro"/>
    <property type="match status" value="1"/>
</dbReference>
<keyword evidence="2" id="KW-0326">Glycosidase</keyword>
<dbReference type="InterPro" id="IPR036452">
    <property type="entry name" value="Ribo_hydro-like"/>
</dbReference>
<dbReference type="GO" id="GO:0008477">
    <property type="term" value="F:purine nucleosidase activity"/>
    <property type="evidence" value="ECO:0007669"/>
    <property type="project" value="TreeGrafter"/>
</dbReference>
<evidence type="ECO:0000259" key="3">
    <source>
        <dbReference type="Pfam" id="PF01156"/>
    </source>
</evidence>